<evidence type="ECO:0000313" key="2">
    <source>
        <dbReference type="Proteomes" id="UP000009134"/>
    </source>
</evidence>
<dbReference type="GO" id="GO:0015774">
    <property type="term" value="P:polysaccharide transport"/>
    <property type="evidence" value="ECO:0007669"/>
    <property type="project" value="InterPro"/>
</dbReference>
<dbReference type="AlphaFoldDB" id="Q2G8U3"/>
<dbReference type="RefSeq" id="WP_011444944.1">
    <property type="nucleotide sequence ID" value="NC_007794.1"/>
</dbReference>
<dbReference type="EMBL" id="CP000248">
    <property type="protein sequence ID" value="ABD25730.1"/>
    <property type="molecule type" value="Genomic_DNA"/>
</dbReference>
<proteinExistence type="predicted"/>
<dbReference type="Pfam" id="PF05159">
    <property type="entry name" value="Capsule_synth"/>
    <property type="match status" value="1"/>
</dbReference>
<dbReference type="HOGENOM" id="CLU_048725_0_0_5"/>
<keyword evidence="2" id="KW-1185">Reference proteome</keyword>
<evidence type="ECO:0000313" key="1">
    <source>
        <dbReference type="EMBL" id="ABD25730.1"/>
    </source>
</evidence>
<dbReference type="GO" id="GO:0000271">
    <property type="term" value="P:polysaccharide biosynthetic process"/>
    <property type="evidence" value="ECO:0007669"/>
    <property type="project" value="InterPro"/>
</dbReference>
<organism evidence="1 2">
    <name type="scientific">Novosphingobium aromaticivorans (strain ATCC 700278 / DSM 12444 / CCUG 56034 / CIP 105152 / NBRC 16084 / F199)</name>
    <dbReference type="NCBI Taxonomy" id="279238"/>
    <lineage>
        <taxon>Bacteria</taxon>
        <taxon>Pseudomonadati</taxon>
        <taxon>Pseudomonadota</taxon>
        <taxon>Alphaproteobacteria</taxon>
        <taxon>Sphingomonadales</taxon>
        <taxon>Sphingomonadaceae</taxon>
        <taxon>Novosphingobium</taxon>
    </lineage>
</organism>
<gene>
    <name evidence="1" type="ordered locus">Saro_1286</name>
</gene>
<protein>
    <submittedName>
        <fullName evidence="1">Capsule polysaccharide biosynthesis</fullName>
    </submittedName>
</protein>
<dbReference type="Proteomes" id="UP000009134">
    <property type="component" value="Chromosome"/>
</dbReference>
<dbReference type="STRING" id="279238.Saro_1286"/>
<accession>Q2G8U3</accession>
<dbReference type="eggNOG" id="COG3563">
    <property type="taxonomic scope" value="Bacteria"/>
</dbReference>
<sequence>MPSPSPRPLLEVPRFPGSSPACLQQPRAGARLDIDAAELRRMCDRLGLSGSAYPEEDLRRRFLEGWALVDPFGGPPPSPRTAIELFASWRRLFSANRQIASIQGIARWKRAALAPLLWDGRRDVPFDQPLAPGGTTAIWRARTSTRALRAIDASGGQRLEIEDGFIRSAGLGADCVPPLSIVVERDFAHYDPSGPSGVERLVAKGGFDGDLLARAARLRTRIVSLGIGKYGASSMRFARPGGARRHLLVIGQVADDLSLRLGGAGLDNMALLRRVRLAAPDAFILYRPHPDVTAGHRAGHVPDGEALAFADMVAREPPIAALIEAADEVHAITSLAGFEALLRGKRVVTHGVPFYAGWGLTTDLGPVPARRMARRSIDELVAAALLLHPRYLDPLTRLPCPVEVAVERVAGGAGMGSELLVGLRRRWGSVRRAARWN</sequence>
<dbReference type="KEGG" id="nar:Saro_1286"/>
<dbReference type="CDD" id="cd16439">
    <property type="entry name" value="beta_Kdo_transferase_KpsC_2"/>
    <property type="match status" value="1"/>
</dbReference>
<name>Q2G8U3_NOVAD</name>
<dbReference type="InterPro" id="IPR007833">
    <property type="entry name" value="Capsule_polysaccharide_synth"/>
</dbReference>
<reference evidence="2" key="1">
    <citation type="submission" date="2006-01" db="EMBL/GenBank/DDBJ databases">
        <title>Complete sequence of Novosphingobium aromaticivorans DSM 12444.</title>
        <authorList>
            <consortium name="US DOE Joint Genome Institute"/>
            <person name="Copeland A."/>
            <person name="Lucas S."/>
            <person name="Lapidus A."/>
            <person name="Barry K."/>
            <person name="Detter J.C."/>
            <person name="Glavina T."/>
            <person name="Hammon N."/>
            <person name="Israni S."/>
            <person name="Pitluck S."/>
            <person name="Chain P."/>
            <person name="Malfatti S."/>
            <person name="Shin M."/>
            <person name="Vergez L."/>
            <person name="Schmutz J."/>
            <person name="Larimer F."/>
            <person name="Land M."/>
            <person name="Kyrpides N."/>
            <person name="Ivanova N."/>
            <person name="Fredrickson J."/>
            <person name="Balkwill D."/>
            <person name="Romine M.F."/>
            <person name="Richardson P."/>
        </authorList>
    </citation>
    <scope>NUCLEOTIDE SEQUENCE [LARGE SCALE GENOMIC DNA]</scope>
    <source>
        <strain evidence="2">ATCC 700278 / DSM 12444 / CCUG 56034 / CIP 105152 / NBRC 16084 / F199</strain>
    </source>
</reference>